<name>A0A9X6GDC3_BACCE</name>
<keyword evidence="1" id="KW-0472">Membrane</keyword>
<keyword evidence="1" id="KW-0812">Transmembrane</keyword>
<proteinExistence type="predicted"/>
<accession>A0A9X6GDC3</accession>
<evidence type="ECO:0000313" key="2">
    <source>
        <dbReference type="EMBL" id="OOR71881.1"/>
    </source>
</evidence>
<sequence length="68" mass="7624">MLNLFTLFVHVVHCVLTIVLNVYNFVVDVVMRLLDSYNQLLIKVLEIKSVAVAILGEVCTPLCFAKTS</sequence>
<dbReference type="AlphaFoldDB" id="A0A9X6GDC3"/>
<feature type="transmembrane region" description="Helical" evidence="1">
    <location>
        <begin position="7"/>
        <end position="27"/>
    </location>
</feature>
<reference evidence="2 3" key="1">
    <citation type="submission" date="2017-01" db="EMBL/GenBank/DDBJ databases">
        <title>Bacillus cereus isolates.</title>
        <authorList>
            <person name="Beno S.M."/>
        </authorList>
    </citation>
    <scope>NUCLEOTIDE SEQUENCE [LARGE SCALE GENOMIC DNA]</scope>
    <source>
        <strain evidence="2 3">FSL K6-1030</strain>
    </source>
</reference>
<organism evidence="2 3">
    <name type="scientific">Bacillus cereus</name>
    <dbReference type="NCBI Taxonomy" id="1396"/>
    <lineage>
        <taxon>Bacteria</taxon>
        <taxon>Bacillati</taxon>
        <taxon>Bacillota</taxon>
        <taxon>Bacilli</taxon>
        <taxon>Bacillales</taxon>
        <taxon>Bacillaceae</taxon>
        <taxon>Bacillus</taxon>
        <taxon>Bacillus cereus group</taxon>
    </lineage>
</organism>
<comment type="caution">
    <text evidence="2">The sequence shown here is derived from an EMBL/GenBank/DDBJ whole genome shotgun (WGS) entry which is preliminary data.</text>
</comment>
<protein>
    <submittedName>
        <fullName evidence="2">Uncharacterized protein</fullName>
    </submittedName>
</protein>
<evidence type="ECO:0000313" key="3">
    <source>
        <dbReference type="Proteomes" id="UP000190641"/>
    </source>
</evidence>
<evidence type="ECO:0000256" key="1">
    <source>
        <dbReference type="SAM" id="Phobius"/>
    </source>
</evidence>
<keyword evidence="1" id="KW-1133">Transmembrane helix</keyword>
<gene>
    <name evidence="2" type="ORF">BLX06_28045</name>
</gene>
<dbReference type="EMBL" id="MUAU01000160">
    <property type="protein sequence ID" value="OOR71881.1"/>
    <property type="molecule type" value="Genomic_DNA"/>
</dbReference>
<dbReference type="Proteomes" id="UP000190641">
    <property type="component" value="Unassembled WGS sequence"/>
</dbReference>